<sequence>MNYLRPDRLDPLARDYAAGTLTGGARRRFESLMRESAAVRLAVEVWQQRLSTLEAATPPVAPPVGNWAGVQRRLFPDSPQLAPPAATRSGWWRWLVPGGARGVAAVSGWAVVGALAGALSCVAVLRSTPGWMDTLQANQATPASYVGLLHDAKGQPTLVANSRRHGTLMTVRLLQPLPVPAGQVARLWALPDHGAPILLAALPVTGTTQASLGDTSERLFKSVRRLAVSIEPATTAPTRPLTPFVWEGDCVKVW</sequence>
<dbReference type="PANTHER" id="PTHR37461:SF1">
    <property type="entry name" value="ANTI-SIGMA-K FACTOR RSKA"/>
    <property type="match status" value="1"/>
</dbReference>
<evidence type="ECO:0000259" key="1">
    <source>
        <dbReference type="Pfam" id="PF10099"/>
    </source>
</evidence>
<dbReference type="PANTHER" id="PTHR37461">
    <property type="entry name" value="ANTI-SIGMA-K FACTOR RSKA"/>
    <property type="match status" value="1"/>
</dbReference>
<keyword evidence="3" id="KW-1185">Reference proteome</keyword>
<dbReference type="Proteomes" id="UP001064933">
    <property type="component" value="Chromosome"/>
</dbReference>
<dbReference type="InterPro" id="IPR018764">
    <property type="entry name" value="RskA_C"/>
</dbReference>
<proteinExistence type="predicted"/>
<evidence type="ECO:0000313" key="2">
    <source>
        <dbReference type="EMBL" id="UXH76164.1"/>
    </source>
</evidence>
<organism evidence="2 3">
    <name type="scientific">Roseateles amylovorans</name>
    <dbReference type="NCBI Taxonomy" id="2978473"/>
    <lineage>
        <taxon>Bacteria</taxon>
        <taxon>Pseudomonadati</taxon>
        <taxon>Pseudomonadota</taxon>
        <taxon>Betaproteobacteria</taxon>
        <taxon>Burkholderiales</taxon>
        <taxon>Sphaerotilaceae</taxon>
        <taxon>Roseateles</taxon>
    </lineage>
</organism>
<dbReference type="Pfam" id="PF10099">
    <property type="entry name" value="RskA_C"/>
    <property type="match status" value="1"/>
</dbReference>
<dbReference type="EMBL" id="CP104562">
    <property type="protein sequence ID" value="UXH76164.1"/>
    <property type="molecule type" value="Genomic_DNA"/>
</dbReference>
<evidence type="ECO:0000313" key="3">
    <source>
        <dbReference type="Proteomes" id="UP001064933"/>
    </source>
</evidence>
<feature type="domain" description="Anti-sigma K factor RskA C-terminal" evidence="1">
    <location>
        <begin position="115"/>
        <end position="241"/>
    </location>
</feature>
<accession>A0ABY6AUW5</accession>
<dbReference type="RefSeq" id="WP_261755896.1">
    <property type="nucleotide sequence ID" value="NZ_CP104562.2"/>
</dbReference>
<dbReference type="InterPro" id="IPR051474">
    <property type="entry name" value="Anti-sigma-K/W_factor"/>
</dbReference>
<reference evidence="2" key="1">
    <citation type="submission" date="2022-10" db="EMBL/GenBank/DDBJ databases">
        <title>Characterization and whole genome sequencing of a new Roseateles species, isolated from fresh water.</title>
        <authorList>
            <person name="Guliayeva D.Y."/>
            <person name="Akhremchuk A.E."/>
            <person name="Sikolenko M.A."/>
            <person name="Valentovich L.N."/>
            <person name="Sidarenka A.V."/>
        </authorList>
    </citation>
    <scope>NUCLEOTIDE SEQUENCE</scope>
    <source>
        <strain evidence="2">BIM B-1768</strain>
    </source>
</reference>
<protein>
    <submittedName>
        <fullName evidence="2">Anti-sigma factor</fullName>
    </submittedName>
</protein>
<name>A0ABY6AUW5_9BURK</name>
<gene>
    <name evidence="2" type="ORF">N4261_13885</name>
</gene>